<dbReference type="InterPro" id="IPR004360">
    <property type="entry name" value="Glyas_Fos-R_dOase_dom"/>
</dbReference>
<evidence type="ECO:0000313" key="3">
    <source>
        <dbReference type="Proteomes" id="UP000515680"/>
    </source>
</evidence>
<dbReference type="Pfam" id="PF00903">
    <property type="entry name" value="Glyoxalase"/>
    <property type="match status" value="1"/>
</dbReference>
<dbReference type="PROSITE" id="PS51819">
    <property type="entry name" value="VOC"/>
    <property type="match status" value="1"/>
</dbReference>
<gene>
    <name evidence="2" type="ORF">WP8W18C01_45960</name>
</gene>
<keyword evidence="2" id="KW-0456">Lyase</keyword>
<sequence length="140" mass="14937">MLTHNNPPKTETFMSIFTHVTVGTNDLENARKFYDEVLGKLGFKRFADLGDNGSIWGVDKPSFFVLKPANGQPASVGNGVTVSFEAPNRASINAFHEAALAAGGKDEGAAGPRGWAPNAYAAYARDLDGNKLAVYCFKPA</sequence>
<name>A0A6S5U3L8_PSEPU</name>
<dbReference type="CDD" id="cd07262">
    <property type="entry name" value="VOC_like"/>
    <property type="match status" value="1"/>
</dbReference>
<dbReference type="PANTHER" id="PTHR35006:SF1">
    <property type="entry name" value="BLL2941 PROTEIN"/>
    <property type="match status" value="1"/>
</dbReference>
<dbReference type="InterPro" id="IPR029068">
    <property type="entry name" value="Glyas_Bleomycin-R_OHBP_Dase"/>
</dbReference>
<dbReference type="Gene3D" id="3.10.180.10">
    <property type="entry name" value="2,3-Dihydroxybiphenyl 1,2-Dioxygenase, domain 1"/>
    <property type="match status" value="1"/>
</dbReference>
<dbReference type="EMBL" id="AP022227">
    <property type="protein sequence ID" value="BBT42255.1"/>
    <property type="molecule type" value="Genomic_DNA"/>
</dbReference>
<dbReference type="Proteomes" id="UP000515680">
    <property type="component" value="Chromosome"/>
</dbReference>
<evidence type="ECO:0000313" key="2">
    <source>
        <dbReference type="EMBL" id="BBT42255.1"/>
    </source>
</evidence>
<organism evidence="2 3">
    <name type="scientific">Pseudomonas putida</name>
    <name type="common">Arthrobacter siderocapsulatus</name>
    <dbReference type="NCBI Taxonomy" id="303"/>
    <lineage>
        <taxon>Bacteria</taxon>
        <taxon>Pseudomonadati</taxon>
        <taxon>Pseudomonadota</taxon>
        <taxon>Gammaproteobacteria</taxon>
        <taxon>Pseudomonadales</taxon>
        <taxon>Pseudomonadaceae</taxon>
        <taxon>Pseudomonas</taxon>
    </lineage>
</organism>
<proteinExistence type="predicted"/>
<feature type="domain" description="VOC" evidence="1">
    <location>
        <begin position="16"/>
        <end position="137"/>
    </location>
</feature>
<dbReference type="SUPFAM" id="SSF54593">
    <property type="entry name" value="Glyoxalase/Bleomycin resistance protein/Dihydroxybiphenyl dioxygenase"/>
    <property type="match status" value="1"/>
</dbReference>
<reference evidence="2 3" key="1">
    <citation type="submission" date="2019-12" db="EMBL/GenBank/DDBJ databases">
        <title>complete genome sequences of Pseudomonas putida str. WP8-W18-CRE-01 isolated from wastewater treatment plant effluent.</title>
        <authorList>
            <person name="Sekizuka T."/>
            <person name="Itokawa K."/>
            <person name="Yatsu K."/>
            <person name="Inamine Y."/>
            <person name="Kuroda M."/>
        </authorList>
    </citation>
    <scope>NUCLEOTIDE SEQUENCE [LARGE SCALE GENOMIC DNA]</scope>
    <source>
        <strain evidence="2 3">WP8-W18-CRE-01</strain>
    </source>
</reference>
<dbReference type="AlphaFoldDB" id="A0A6S5U3L8"/>
<dbReference type="PANTHER" id="PTHR35006">
    <property type="entry name" value="GLYOXALASE FAMILY PROTEIN (AFU_ORTHOLOGUE AFUA_5G14830)"/>
    <property type="match status" value="1"/>
</dbReference>
<dbReference type="GO" id="GO:0016829">
    <property type="term" value="F:lyase activity"/>
    <property type="evidence" value="ECO:0007669"/>
    <property type="project" value="UniProtKB-KW"/>
</dbReference>
<evidence type="ECO:0000259" key="1">
    <source>
        <dbReference type="PROSITE" id="PS51819"/>
    </source>
</evidence>
<dbReference type="InterPro" id="IPR037523">
    <property type="entry name" value="VOC_core"/>
</dbReference>
<protein>
    <submittedName>
        <fullName evidence="2">Lactoylglutathione lyase</fullName>
    </submittedName>
</protein>
<accession>A0A6S5U3L8</accession>